<dbReference type="SUPFAM" id="SSF52540">
    <property type="entry name" value="P-loop containing nucleoside triphosphate hydrolases"/>
    <property type="match status" value="1"/>
</dbReference>
<gene>
    <name evidence="13" type="ORF">LPJ61_003473</name>
</gene>
<keyword evidence="14" id="KW-1185">Reference proteome</keyword>
<keyword evidence="2 9" id="KW-0378">Hydrolase</keyword>
<dbReference type="Pfam" id="PF00580">
    <property type="entry name" value="UvrD-helicase"/>
    <property type="match status" value="1"/>
</dbReference>
<feature type="binding site" evidence="9">
    <location>
        <begin position="11"/>
        <end position="18"/>
    </location>
    <ligand>
        <name>ATP</name>
        <dbReference type="ChEBI" id="CHEBI:30616"/>
    </ligand>
</feature>
<organism evidence="13 14">
    <name type="scientific">Coemansia biformis</name>
    <dbReference type="NCBI Taxonomy" id="1286918"/>
    <lineage>
        <taxon>Eukaryota</taxon>
        <taxon>Fungi</taxon>
        <taxon>Fungi incertae sedis</taxon>
        <taxon>Zoopagomycota</taxon>
        <taxon>Kickxellomycotina</taxon>
        <taxon>Kickxellomycetes</taxon>
        <taxon>Kickxellales</taxon>
        <taxon>Kickxellaceae</taxon>
        <taxon>Coemansia</taxon>
    </lineage>
</organism>
<dbReference type="Gene3D" id="3.40.50.300">
    <property type="entry name" value="P-loop containing nucleotide triphosphate hydrolases"/>
    <property type="match status" value="4"/>
</dbReference>
<dbReference type="Proteomes" id="UP001143981">
    <property type="component" value="Unassembled WGS sequence"/>
</dbReference>
<keyword evidence="1 9" id="KW-0547">Nucleotide-binding</keyword>
<dbReference type="OrthoDB" id="1470711at2759"/>
<evidence type="ECO:0000259" key="11">
    <source>
        <dbReference type="PROSITE" id="PS51198"/>
    </source>
</evidence>
<evidence type="ECO:0000256" key="7">
    <source>
        <dbReference type="ARBA" id="ARBA00034808"/>
    </source>
</evidence>
<evidence type="ECO:0000256" key="4">
    <source>
        <dbReference type="ARBA" id="ARBA00022840"/>
    </source>
</evidence>
<evidence type="ECO:0000256" key="3">
    <source>
        <dbReference type="ARBA" id="ARBA00022806"/>
    </source>
</evidence>
<dbReference type="PANTHER" id="PTHR11070:SF2">
    <property type="entry name" value="ATP-DEPENDENT DNA HELICASE SRS2"/>
    <property type="match status" value="1"/>
</dbReference>
<dbReference type="AlphaFoldDB" id="A0A9W7YBB6"/>
<evidence type="ECO:0000256" key="5">
    <source>
        <dbReference type="ARBA" id="ARBA00023235"/>
    </source>
</evidence>
<dbReference type="PANTHER" id="PTHR11070">
    <property type="entry name" value="UVRD / RECB / PCRA DNA HELICASE FAMILY MEMBER"/>
    <property type="match status" value="1"/>
</dbReference>
<dbReference type="GO" id="GO:0016787">
    <property type="term" value="F:hydrolase activity"/>
    <property type="evidence" value="ECO:0007669"/>
    <property type="project" value="UniProtKB-UniRule"/>
</dbReference>
<evidence type="ECO:0000259" key="12">
    <source>
        <dbReference type="PROSITE" id="PS51217"/>
    </source>
</evidence>
<comment type="catalytic activity">
    <reaction evidence="6">
        <text>Couples ATP hydrolysis with the unwinding of duplex DNA by translocating in the 3'-5' direction.</text>
        <dbReference type="EC" id="5.6.2.4"/>
    </reaction>
</comment>
<dbReference type="InterPro" id="IPR027417">
    <property type="entry name" value="P-loop_NTPase"/>
</dbReference>
<dbReference type="PROSITE" id="PS51217">
    <property type="entry name" value="UVRD_HELICASE_CTER"/>
    <property type="match status" value="1"/>
</dbReference>
<dbReference type="InterPro" id="IPR014016">
    <property type="entry name" value="UvrD-like_ATP-bd"/>
</dbReference>
<name>A0A9W7YBB6_9FUNG</name>
<evidence type="ECO:0000313" key="13">
    <source>
        <dbReference type="EMBL" id="KAJ1729531.1"/>
    </source>
</evidence>
<reference evidence="13" key="1">
    <citation type="submission" date="2022-07" db="EMBL/GenBank/DDBJ databases">
        <title>Phylogenomic reconstructions and comparative analyses of Kickxellomycotina fungi.</title>
        <authorList>
            <person name="Reynolds N.K."/>
            <person name="Stajich J.E."/>
            <person name="Barry K."/>
            <person name="Grigoriev I.V."/>
            <person name="Crous P."/>
            <person name="Smith M.E."/>
        </authorList>
    </citation>
    <scope>NUCLEOTIDE SEQUENCE</scope>
    <source>
        <strain evidence="13">BCRC 34381</strain>
    </source>
</reference>
<dbReference type="EC" id="5.6.2.4" evidence="7"/>
<dbReference type="InterPro" id="IPR000212">
    <property type="entry name" value="DNA_helicase_UvrD/REP"/>
</dbReference>
<evidence type="ECO:0000256" key="6">
    <source>
        <dbReference type="ARBA" id="ARBA00034617"/>
    </source>
</evidence>
<dbReference type="Gene3D" id="1.10.486.10">
    <property type="entry name" value="PCRA, domain 4"/>
    <property type="match status" value="1"/>
</dbReference>
<accession>A0A9W7YBB6</accession>
<evidence type="ECO:0000313" key="14">
    <source>
        <dbReference type="Proteomes" id="UP001143981"/>
    </source>
</evidence>
<evidence type="ECO:0000256" key="9">
    <source>
        <dbReference type="PROSITE-ProRule" id="PRU00560"/>
    </source>
</evidence>
<dbReference type="Pfam" id="PF13361">
    <property type="entry name" value="UvrD_C"/>
    <property type="match status" value="2"/>
</dbReference>
<dbReference type="GO" id="GO:0000725">
    <property type="term" value="P:recombinational repair"/>
    <property type="evidence" value="ECO:0007669"/>
    <property type="project" value="TreeGrafter"/>
</dbReference>
<keyword evidence="4 9" id="KW-0067">ATP-binding</keyword>
<dbReference type="EMBL" id="JANBOI010000596">
    <property type="protein sequence ID" value="KAJ1729531.1"/>
    <property type="molecule type" value="Genomic_DNA"/>
</dbReference>
<proteinExistence type="predicted"/>
<feature type="region of interest" description="Disordered" evidence="10">
    <location>
        <begin position="182"/>
        <end position="202"/>
    </location>
</feature>
<dbReference type="GO" id="GO:0003677">
    <property type="term" value="F:DNA binding"/>
    <property type="evidence" value="ECO:0007669"/>
    <property type="project" value="InterPro"/>
</dbReference>
<keyword evidence="5" id="KW-0413">Isomerase</keyword>
<keyword evidence="3 9" id="KW-0347">Helicase</keyword>
<dbReference type="PROSITE" id="PS51198">
    <property type="entry name" value="UVRD_HELICASE_ATP_BIND"/>
    <property type="match status" value="1"/>
</dbReference>
<evidence type="ECO:0000256" key="1">
    <source>
        <dbReference type="ARBA" id="ARBA00022741"/>
    </source>
</evidence>
<dbReference type="GO" id="GO:0043138">
    <property type="term" value="F:3'-5' DNA helicase activity"/>
    <property type="evidence" value="ECO:0007669"/>
    <property type="project" value="UniProtKB-EC"/>
</dbReference>
<sequence length="884" mass="98203">MDIDKPLLIVAGAGSGKTSTLCARVVEMIKRGVDPQRILVITFTNKAAGELKTRIQKYMRASGLLEPHDDGKPVAKHRLPHASTFHSWCFRLIMCHYAELGWASCPLVAATEGEHMKVLGLAVEQIEDCRRLVQCEQMLGIPAANGGSNDDPNQSIYFDGAEQRWQRVLQEALDRTGFSFDKLEGPEPPAKKPAKRSKLAAKAEHTREQLTLMRMLYQHLYARIGQQQGLLDMVKHELDFTGAFVGKDTKREMMNFIYRAKSRGDGPELYPQLERSVLAAYNGTLRRYGLVDFDDLLKAANELLDNEKIISCVRGEFPYLLVDEFQDFNQLQTRLVLRMQASIGRVTAVGDERQSIYAFRGAACESNFRIFLETFVDAQVQRTSGAGSMECLTRNYRSHQSIVDFGNIVARDTIGGSKLLERLRVPLRAQESTPVVPVSIWHADDKTVEAAMVADRIKRLLDDGACLPSEIAVLSRCLQFGQYRPTGLIELELLRRGIPYVVRGGQSALKSKRMQLLMAMVRVLANSDDDIAFEHCLVELAMDVGPVSVARIRSLGNNQVARMSLSEMAARASKMPTLLARDARAGLMVFLEQLDDLRKRVGCVSLRELIESLFAKHVALVPEDDVGTANPASAKGSIGTSDEKVKQEEEDPVMLLAIAVIDSLFASPDVLPADMVDCASDPKAPCSLPLLRAFSSQLCLMSSAAEDSGRVTKPERVIKPGQEKAEKSVETSGAVVITTVHQAKGLEWAHVFVPHFNENLFPMGYRGATKADKARAVMDPRLREELDRGEAAHYCEEGRLAYVAITRAKVGLYITVLDEYPMFWMSKMFGSACRSSRYLPSVMCGVTKATKQNDFDDYGDSDDSCNSRGYGRGYSRGYGRAKRW</sequence>
<dbReference type="CDD" id="cd17932">
    <property type="entry name" value="DEXQc_UvrD"/>
    <property type="match status" value="1"/>
</dbReference>
<comment type="caution">
    <text evidence="13">The sequence shown here is derived from an EMBL/GenBank/DDBJ whole genome shotgun (WGS) entry which is preliminary data.</text>
</comment>
<evidence type="ECO:0000256" key="2">
    <source>
        <dbReference type="ARBA" id="ARBA00022801"/>
    </source>
</evidence>
<dbReference type="InterPro" id="IPR014017">
    <property type="entry name" value="DNA_helicase_UvrD-like_C"/>
</dbReference>
<dbReference type="GO" id="GO:0005524">
    <property type="term" value="F:ATP binding"/>
    <property type="evidence" value="ECO:0007669"/>
    <property type="project" value="UniProtKB-UniRule"/>
</dbReference>
<feature type="domain" description="UvrD-like helicase ATP-binding" evidence="11">
    <location>
        <begin position="1"/>
        <end position="399"/>
    </location>
</feature>
<evidence type="ECO:0000256" key="8">
    <source>
        <dbReference type="ARBA" id="ARBA00048988"/>
    </source>
</evidence>
<comment type="catalytic activity">
    <reaction evidence="8">
        <text>ATP + H2O = ADP + phosphate + H(+)</text>
        <dbReference type="Rhea" id="RHEA:13065"/>
        <dbReference type="ChEBI" id="CHEBI:15377"/>
        <dbReference type="ChEBI" id="CHEBI:15378"/>
        <dbReference type="ChEBI" id="CHEBI:30616"/>
        <dbReference type="ChEBI" id="CHEBI:43474"/>
        <dbReference type="ChEBI" id="CHEBI:456216"/>
        <dbReference type="EC" id="5.6.2.4"/>
    </reaction>
</comment>
<feature type="domain" description="UvrD-like helicase C-terminal" evidence="12">
    <location>
        <begin position="406"/>
        <end position="745"/>
    </location>
</feature>
<protein>
    <recommendedName>
        <fullName evidence="7">DNA 3'-5' helicase</fullName>
        <ecNumber evidence="7">5.6.2.4</ecNumber>
    </recommendedName>
</protein>
<evidence type="ECO:0000256" key="10">
    <source>
        <dbReference type="SAM" id="MobiDB-lite"/>
    </source>
</evidence>